<dbReference type="EC" id="6.3.4.2" evidence="12"/>
<feature type="active site" description="Nucleophile; for glutamine hydrolysis" evidence="12">
    <location>
        <position position="402"/>
    </location>
</feature>
<evidence type="ECO:0000256" key="3">
    <source>
        <dbReference type="ARBA" id="ARBA00022598"/>
    </source>
</evidence>
<dbReference type="PANTHER" id="PTHR11550">
    <property type="entry name" value="CTP SYNTHASE"/>
    <property type="match status" value="1"/>
</dbReference>
<feature type="binding site" evidence="12">
    <location>
        <position position="35"/>
    </location>
    <ligand>
        <name>CTP</name>
        <dbReference type="ChEBI" id="CHEBI:37563"/>
        <note>allosteric inhibitor</note>
    </ligand>
</feature>
<comment type="catalytic activity">
    <reaction evidence="10 12">
        <text>UTP + L-glutamine + ATP + H2O = CTP + L-glutamate + ADP + phosphate + 2 H(+)</text>
        <dbReference type="Rhea" id="RHEA:26426"/>
        <dbReference type="ChEBI" id="CHEBI:15377"/>
        <dbReference type="ChEBI" id="CHEBI:15378"/>
        <dbReference type="ChEBI" id="CHEBI:29985"/>
        <dbReference type="ChEBI" id="CHEBI:30616"/>
        <dbReference type="ChEBI" id="CHEBI:37563"/>
        <dbReference type="ChEBI" id="CHEBI:43474"/>
        <dbReference type="ChEBI" id="CHEBI:46398"/>
        <dbReference type="ChEBI" id="CHEBI:58359"/>
        <dbReference type="ChEBI" id="CHEBI:456216"/>
        <dbReference type="EC" id="6.3.4.2"/>
    </reaction>
</comment>
<dbReference type="GO" id="GO:0046872">
    <property type="term" value="F:metal ion binding"/>
    <property type="evidence" value="ECO:0007669"/>
    <property type="project" value="UniProtKB-KW"/>
</dbReference>
<dbReference type="AlphaFoldDB" id="A0A1G8MI52"/>
<dbReference type="SUPFAM" id="SSF52540">
    <property type="entry name" value="P-loop containing nucleoside triphosphate hydrolases"/>
    <property type="match status" value="1"/>
</dbReference>
<dbReference type="CDD" id="cd03113">
    <property type="entry name" value="CTPS_N"/>
    <property type="match status" value="1"/>
</dbReference>
<dbReference type="GO" id="GO:0097268">
    <property type="term" value="C:cytoophidium"/>
    <property type="evidence" value="ECO:0007669"/>
    <property type="project" value="UniProtKB-ARBA"/>
</dbReference>
<dbReference type="Proteomes" id="UP000199093">
    <property type="component" value="Unassembled WGS sequence"/>
</dbReference>
<feature type="binding site" evidence="12">
    <location>
        <position position="93"/>
    </location>
    <ligand>
        <name>Mg(2+)</name>
        <dbReference type="ChEBI" id="CHEBI:18420"/>
    </ligand>
</feature>
<keyword evidence="8 12" id="KW-0315">Glutamine amidotransferase</keyword>
<feature type="binding site" evidence="12">
    <location>
        <position position="161"/>
    </location>
    <ligand>
        <name>Mg(2+)</name>
        <dbReference type="ChEBI" id="CHEBI:18420"/>
    </ligand>
</feature>
<comment type="miscellaneous">
    <text evidence="12">CTPSs have evolved a hybrid strategy for distinguishing between UTP and CTP. The overlapping regions of the product feedback inhibitory and substrate sites recognize a common feature in both compounds, the triphosphate moiety. To differentiate isosteric substrate and product pyrimidine rings, an additional pocket far from the expected kinase/ligase catalytic site, specifically recognizes the cytosine and ribose portions of the product inhibitor.</text>
</comment>
<feature type="binding site" evidence="12">
    <location>
        <position position="426"/>
    </location>
    <ligand>
        <name>L-glutamine</name>
        <dbReference type="ChEBI" id="CHEBI:58359"/>
    </ligand>
</feature>
<dbReference type="GO" id="GO:0003883">
    <property type="term" value="F:CTP synthase activity"/>
    <property type="evidence" value="ECO:0007669"/>
    <property type="project" value="UniProtKB-UniRule"/>
</dbReference>
<dbReference type="EMBL" id="FNEJ01000008">
    <property type="protein sequence ID" value="SDI67718.1"/>
    <property type="molecule type" value="Genomic_DNA"/>
</dbReference>
<comment type="catalytic activity">
    <reaction evidence="12">
        <text>UTP + NH4(+) + ATP = CTP + ADP + phosphate + 2 H(+)</text>
        <dbReference type="Rhea" id="RHEA:16597"/>
        <dbReference type="ChEBI" id="CHEBI:15378"/>
        <dbReference type="ChEBI" id="CHEBI:28938"/>
        <dbReference type="ChEBI" id="CHEBI:30616"/>
        <dbReference type="ChEBI" id="CHEBI:37563"/>
        <dbReference type="ChEBI" id="CHEBI:43474"/>
        <dbReference type="ChEBI" id="CHEBI:46398"/>
        <dbReference type="ChEBI" id="CHEBI:456216"/>
    </reaction>
</comment>
<evidence type="ECO:0000256" key="2">
    <source>
        <dbReference type="ARBA" id="ARBA00007533"/>
    </source>
</evidence>
<keyword evidence="3 12" id="KW-0436">Ligase</keyword>
<dbReference type="CDD" id="cd01746">
    <property type="entry name" value="GATase1_CTP_Synthase"/>
    <property type="match status" value="1"/>
</dbReference>
<keyword evidence="7 12" id="KW-0460">Magnesium</keyword>
<feature type="domain" description="Glutamine amidotransferase" evidence="13">
    <location>
        <begin position="324"/>
        <end position="560"/>
    </location>
</feature>
<gene>
    <name evidence="12" type="primary">pyrG</name>
    <name evidence="15" type="ORF">SAMN04487993_100870</name>
</gene>
<comment type="function">
    <text evidence="11 12">Catalyzes the ATP-dependent amination of UTP to CTP with either L-glutamine or ammonia as the source of nitrogen. Regulates intracellular CTP levels through interactions with the four ribonucleotide triphosphates.</text>
</comment>
<comment type="similarity">
    <text evidence="2 12">Belongs to the CTP synthase family.</text>
</comment>
<evidence type="ECO:0000256" key="12">
    <source>
        <dbReference type="HAMAP-Rule" id="MF_01227"/>
    </source>
</evidence>
<protein>
    <recommendedName>
        <fullName evidence="12">CTP synthase</fullName>
        <ecNumber evidence="12">6.3.4.2</ecNumber>
    </recommendedName>
    <alternativeName>
        <fullName evidence="12">Cytidine 5'-triphosphate synthase</fullName>
    </alternativeName>
    <alternativeName>
        <fullName evidence="12">Cytidine triphosphate synthetase</fullName>
        <shortName evidence="12">CTP synthetase</shortName>
        <shortName evidence="12">CTPS</shortName>
    </alternativeName>
    <alternativeName>
        <fullName evidence="12">UTP--ammonia ligase</fullName>
    </alternativeName>
</protein>
<evidence type="ECO:0000256" key="8">
    <source>
        <dbReference type="ARBA" id="ARBA00022962"/>
    </source>
</evidence>
<dbReference type="GO" id="GO:0004359">
    <property type="term" value="F:glutaminase activity"/>
    <property type="evidence" value="ECO:0007669"/>
    <property type="project" value="RHEA"/>
</dbReference>
<feature type="binding site" evidence="12">
    <location>
        <begin position="208"/>
        <end position="213"/>
    </location>
    <ligand>
        <name>UTP</name>
        <dbReference type="ChEBI" id="CHEBI:46398"/>
    </ligand>
</feature>
<feature type="binding site" evidence="12">
    <location>
        <begin position="403"/>
        <end position="406"/>
    </location>
    <ligand>
        <name>L-glutamine</name>
        <dbReference type="ChEBI" id="CHEBI:58359"/>
    </ligand>
</feature>
<dbReference type="GO" id="GO:0042802">
    <property type="term" value="F:identical protein binding"/>
    <property type="evidence" value="ECO:0007669"/>
    <property type="project" value="TreeGrafter"/>
</dbReference>
<evidence type="ECO:0000259" key="14">
    <source>
        <dbReference type="Pfam" id="PF06418"/>
    </source>
</evidence>
<keyword evidence="16" id="KW-1185">Reference proteome</keyword>
<feature type="binding site" evidence="12">
    <location>
        <position position="496"/>
    </location>
    <ligand>
        <name>L-glutamine</name>
        <dbReference type="ChEBI" id="CHEBI:58359"/>
    </ligand>
</feature>
<dbReference type="Pfam" id="PF00117">
    <property type="entry name" value="GATase"/>
    <property type="match status" value="1"/>
</dbReference>
<dbReference type="PANTHER" id="PTHR11550:SF0">
    <property type="entry name" value="CTP SYNTHASE-RELATED"/>
    <property type="match status" value="1"/>
</dbReference>
<keyword evidence="5 12" id="KW-0547">Nucleotide-binding</keyword>
<feature type="active site" evidence="12">
    <location>
        <position position="541"/>
    </location>
</feature>
<comment type="caution">
    <text evidence="12">Lacks conserved residue(s) required for the propagation of feature annotation.</text>
</comment>
<comment type="activity regulation">
    <text evidence="12">Allosterically activated by GTP, when glutamine is the substrate; GTP has no effect on the reaction when ammonia is the substrate. The allosteric effector GTP functions by stabilizing the protein conformation that binds the tetrahedral intermediate(s) formed during glutamine hydrolysis. Inhibited by the product CTP, via allosteric rather than competitive inhibition.</text>
</comment>
<dbReference type="FunFam" id="3.40.50.300:FF:000009">
    <property type="entry name" value="CTP synthase"/>
    <property type="match status" value="1"/>
</dbReference>
<evidence type="ECO:0000313" key="16">
    <source>
        <dbReference type="Proteomes" id="UP000199093"/>
    </source>
</evidence>
<evidence type="ECO:0000256" key="4">
    <source>
        <dbReference type="ARBA" id="ARBA00022723"/>
    </source>
</evidence>
<dbReference type="UniPathway" id="UPA00159">
    <property type="reaction ID" value="UER00277"/>
</dbReference>
<keyword evidence="4 12" id="KW-0479">Metal-binding</keyword>
<dbReference type="GO" id="GO:0005524">
    <property type="term" value="F:ATP binding"/>
    <property type="evidence" value="ECO:0007669"/>
    <property type="project" value="UniProtKB-KW"/>
</dbReference>
<name>A0A1G8MI52_9RHOB</name>
<comment type="subunit">
    <text evidence="12">Homotetramer.</text>
</comment>
<keyword evidence="9 12" id="KW-0665">Pyrimidine biosynthesis</keyword>
<feature type="active site" evidence="12">
    <location>
        <position position="543"/>
    </location>
</feature>
<dbReference type="GO" id="GO:0044210">
    <property type="term" value="P:'de novo' CTP biosynthetic process"/>
    <property type="evidence" value="ECO:0007669"/>
    <property type="project" value="UniProtKB-UniRule"/>
</dbReference>
<feature type="binding site" evidence="12">
    <location>
        <position position="262"/>
    </location>
    <ligand>
        <name>ATP</name>
        <dbReference type="ChEBI" id="CHEBI:30616"/>
    </ligand>
</feature>
<dbReference type="InterPro" id="IPR027417">
    <property type="entry name" value="P-loop_NTPase"/>
</dbReference>
<evidence type="ECO:0000256" key="1">
    <source>
        <dbReference type="ARBA" id="ARBA00005171"/>
    </source>
</evidence>
<dbReference type="InterPro" id="IPR029062">
    <property type="entry name" value="Class_I_gatase-like"/>
</dbReference>
<dbReference type="FunFam" id="3.40.50.880:FF:000002">
    <property type="entry name" value="CTP synthase"/>
    <property type="match status" value="1"/>
</dbReference>
<dbReference type="PROSITE" id="PS51273">
    <property type="entry name" value="GATASE_TYPE_1"/>
    <property type="match status" value="1"/>
</dbReference>
<dbReference type="SUPFAM" id="SSF52317">
    <property type="entry name" value="Class I glutamine amidotransferase-like"/>
    <property type="match status" value="1"/>
</dbReference>
<feature type="binding site" evidence="12">
    <location>
        <begin position="208"/>
        <end position="213"/>
    </location>
    <ligand>
        <name>CTP</name>
        <dbReference type="ChEBI" id="CHEBI:37563"/>
        <note>allosteric inhibitor</note>
    </ligand>
</feature>
<feature type="binding site" evidence="12">
    <location>
        <position position="244"/>
    </location>
    <ligand>
        <name>CTP</name>
        <dbReference type="ChEBI" id="CHEBI:37563"/>
        <note>allosteric inhibitor</note>
    </ligand>
</feature>
<dbReference type="Pfam" id="PF06418">
    <property type="entry name" value="CTP_synth_N"/>
    <property type="match status" value="1"/>
</dbReference>
<sequence>MLRSNQAAGVQFMQTNHGVALPMARFIFITGGVVSSLGKGLASAALGALLQARGFSVRLRKLDPYLNVDPGTMSPFEHGEVFVTDDGAETDLDLGHYERFTGVPARRSDSISSGRIYMNVLEKERRGDYLGKTIQVIPHVTDEIKDFIRIGEDEVDFMLCEIGGTVGDIEGLPFFEAIRQFAQDKPRGQCIFMHLTLLPYIKASGELKTKPTQHSVKELRSIGLAPDILVCRSEGPIPQKEREKLALFCNVRPDSVIAAQDLSSIYDAPLAYHREGLDQAVLDAFQITPAPRPNLAKWEDVSERIHNPEGEVNVAIVGKYTQLEDAYKSIAEALTHGGMANRVKVKVSWVDAELFEREDPAPYLEGYDAILVPGGFGERGTEGKIKAAQFAREHKVPYLGICLGMQMAVIEAARNVAGVAKAGSEEFDHEKGEKRFEPVVYHLKEWVQGNQRVNRTVADDKGGTMRLGAYDAVLTDGSKVAGVYGTTTIDERHRHRYEVDIKYRKALETAGLCFSGMSPDGRLPEIVEWPDHPWFIGVQFHPELKSKPFDPHPLFKDFVRAAKSVSRLV</sequence>
<feature type="domain" description="CTP synthase N-terminal" evidence="14">
    <location>
        <begin position="25"/>
        <end position="287"/>
    </location>
</feature>
<dbReference type="GO" id="GO:0005829">
    <property type="term" value="C:cytosol"/>
    <property type="evidence" value="ECO:0007669"/>
    <property type="project" value="TreeGrafter"/>
</dbReference>
<feature type="binding site" evidence="12">
    <location>
        <position position="93"/>
    </location>
    <ligand>
        <name>ATP</name>
        <dbReference type="ChEBI" id="CHEBI:30616"/>
    </ligand>
</feature>
<comment type="catalytic activity">
    <reaction evidence="12">
        <text>L-glutamine + H2O = L-glutamate + NH4(+)</text>
        <dbReference type="Rhea" id="RHEA:15889"/>
        <dbReference type="ChEBI" id="CHEBI:15377"/>
        <dbReference type="ChEBI" id="CHEBI:28938"/>
        <dbReference type="ChEBI" id="CHEBI:29985"/>
        <dbReference type="ChEBI" id="CHEBI:58359"/>
    </reaction>
</comment>
<dbReference type="Gene3D" id="3.40.50.300">
    <property type="entry name" value="P-loop containing nucleotide triphosphate hydrolases"/>
    <property type="match status" value="1"/>
</dbReference>
<comment type="pathway">
    <text evidence="1 12">Pyrimidine metabolism; CTP biosynthesis via de novo pathway; CTP from UDP: step 2/2.</text>
</comment>
<evidence type="ECO:0000256" key="7">
    <source>
        <dbReference type="ARBA" id="ARBA00022842"/>
    </source>
</evidence>
<dbReference type="STRING" id="555512.SAMN04487993_100870"/>
<dbReference type="Gene3D" id="3.40.50.880">
    <property type="match status" value="1"/>
</dbReference>
<accession>A0A1G8MI52</accession>
<evidence type="ECO:0000256" key="6">
    <source>
        <dbReference type="ARBA" id="ARBA00022840"/>
    </source>
</evidence>
<feature type="binding site" evidence="12">
    <location>
        <position position="244"/>
    </location>
    <ligand>
        <name>UTP</name>
        <dbReference type="ChEBI" id="CHEBI:46398"/>
    </ligand>
</feature>
<evidence type="ECO:0000256" key="10">
    <source>
        <dbReference type="ARBA" id="ARBA00047781"/>
    </source>
</evidence>
<dbReference type="InterPro" id="IPR017456">
    <property type="entry name" value="CTP_synthase_N"/>
</dbReference>
<organism evidence="15 16">
    <name type="scientific">Salipiger marinus</name>
    <dbReference type="NCBI Taxonomy" id="555512"/>
    <lineage>
        <taxon>Bacteria</taxon>
        <taxon>Pseudomonadati</taxon>
        <taxon>Pseudomonadota</taxon>
        <taxon>Alphaproteobacteria</taxon>
        <taxon>Rhodobacterales</taxon>
        <taxon>Roseobacteraceae</taxon>
        <taxon>Salipiger</taxon>
    </lineage>
</organism>
<dbReference type="GO" id="GO:0019856">
    <property type="term" value="P:pyrimidine nucleobase biosynthetic process"/>
    <property type="evidence" value="ECO:0007669"/>
    <property type="project" value="TreeGrafter"/>
</dbReference>
<dbReference type="NCBIfam" id="NF003792">
    <property type="entry name" value="PRK05380.1"/>
    <property type="match status" value="1"/>
</dbReference>
<evidence type="ECO:0000313" key="15">
    <source>
        <dbReference type="EMBL" id="SDI67718.1"/>
    </source>
</evidence>
<feature type="binding site" evidence="12">
    <location>
        <position position="375"/>
    </location>
    <ligand>
        <name>L-glutamine</name>
        <dbReference type="ChEBI" id="CHEBI:58359"/>
    </ligand>
</feature>
<evidence type="ECO:0000256" key="5">
    <source>
        <dbReference type="ARBA" id="ARBA00022741"/>
    </source>
</evidence>
<feature type="region of interest" description="Amidoligase domain" evidence="12">
    <location>
        <begin position="1"/>
        <end position="287"/>
    </location>
</feature>
<dbReference type="HAMAP" id="MF_01227">
    <property type="entry name" value="PyrG"/>
    <property type="match status" value="1"/>
</dbReference>
<dbReference type="InterPro" id="IPR004468">
    <property type="entry name" value="CTP_synthase"/>
</dbReference>
<proteinExistence type="inferred from homology"/>
<evidence type="ECO:0000259" key="13">
    <source>
        <dbReference type="Pfam" id="PF00117"/>
    </source>
</evidence>
<dbReference type="NCBIfam" id="TIGR00337">
    <property type="entry name" value="PyrG"/>
    <property type="match status" value="1"/>
</dbReference>
<dbReference type="InterPro" id="IPR017926">
    <property type="entry name" value="GATASE"/>
</dbReference>
<feature type="binding site" evidence="12">
    <location>
        <begin position="36"/>
        <end position="41"/>
    </location>
    <ligand>
        <name>ATP</name>
        <dbReference type="ChEBI" id="CHEBI:30616"/>
    </ligand>
</feature>
<keyword evidence="6 12" id="KW-0067">ATP-binding</keyword>
<dbReference type="InterPro" id="IPR033828">
    <property type="entry name" value="GATase1_CTP_Synthase"/>
</dbReference>
<reference evidence="15 16" key="1">
    <citation type="submission" date="2016-10" db="EMBL/GenBank/DDBJ databases">
        <authorList>
            <person name="de Groot N.N."/>
        </authorList>
    </citation>
    <scope>NUCLEOTIDE SEQUENCE [LARGE SCALE GENOMIC DNA]</scope>
    <source>
        <strain evidence="15 16">DSM 26424</strain>
    </source>
</reference>
<evidence type="ECO:0000256" key="11">
    <source>
        <dbReference type="ARBA" id="ARBA00059148"/>
    </source>
</evidence>
<feature type="binding site" evidence="12">
    <location>
        <begin position="168"/>
        <end position="170"/>
    </location>
    <ligand>
        <name>CTP</name>
        <dbReference type="ChEBI" id="CHEBI:37563"/>
        <note>allosteric inhibitor</note>
    </ligand>
</feature>
<feature type="binding site" evidence="12">
    <location>
        <position position="35"/>
    </location>
    <ligand>
        <name>UTP</name>
        <dbReference type="ChEBI" id="CHEBI:46398"/>
    </ligand>
</feature>
<evidence type="ECO:0000256" key="9">
    <source>
        <dbReference type="ARBA" id="ARBA00022975"/>
    </source>
</evidence>